<gene>
    <name evidence="1" type="ORF">CTI12_AA548950</name>
</gene>
<dbReference type="EMBL" id="PKPP01012696">
    <property type="protein sequence ID" value="PWA41985.1"/>
    <property type="molecule type" value="Genomic_DNA"/>
</dbReference>
<sequence>MEKKLLLIHISCTSRYPAARTRVYTIPIMTTEAHIKDLKPRDRNKILEGKIYRAWIHRDPPDTTDKGYRAILLDKQVNGSLQSAECDSIFADIDAHCT</sequence>
<dbReference type="AlphaFoldDB" id="A0A2U1KYZ6"/>
<protein>
    <submittedName>
        <fullName evidence="1">Uncharacterized protein</fullName>
    </submittedName>
</protein>
<evidence type="ECO:0000313" key="1">
    <source>
        <dbReference type="EMBL" id="PWA41985.1"/>
    </source>
</evidence>
<name>A0A2U1KYZ6_ARTAN</name>
<proteinExistence type="predicted"/>
<reference evidence="1 2" key="1">
    <citation type="journal article" date="2018" name="Mol. Plant">
        <title>The genome of Artemisia annua provides insight into the evolution of Asteraceae family and artemisinin biosynthesis.</title>
        <authorList>
            <person name="Shen Q."/>
            <person name="Zhang L."/>
            <person name="Liao Z."/>
            <person name="Wang S."/>
            <person name="Yan T."/>
            <person name="Shi P."/>
            <person name="Liu M."/>
            <person name="Fu X."/>
            <person name="Pan Q."/>
            <person name="Wang Y."/>
            <person name="Lv Z."/>
            <person name="Lu X."/>
            <person name="Zhang F."/>
            <person name="Jiang W."/>
            <person name="Ma Y."/>
            <person name="Chen M."/>
            <person name="Hao X."/>
            <person name="Li L."/>
            <person name="Tang Y."/>
            <person name="Lv G."/>
            <person name="Zhou Y."/>
            <person name="Sun X."/>
            <person name="Brodelius P.E."/>
            <person name="Rose J.K.C."/>
            <person name="Tang K."/>
        </authorList>
    </citation>
    <scope>NUCLEOTIDE SEQUENCE [LARGE SCALE GENOMIC DNA]</scope>
    <source>
        <strain evidence="2">cv. Huhao1</strain>
        <tissue evidence="1">Leaf</tissue>
    </source>
</reference>
<accession>A0A2U1KYZ6</accession>
<dbReference type="Proteomes" id="UP000245207">
    <property type="component" value="Unassembled WGS sequence"/>
</dbReference>
<keyword evidence="2" id="KW-1185">Reference proteome</keyword>
<organism evidence="1 2">
    <name type="scientific">Artemisia annua</name>
    <name type="common">Sweet wormwood</name>
    <dbReference type="NCBI Taxonomy" id="35608"/>
    <lineage>
        <taxon>Eukaryota</taxon>
        <taxon>Viridiplantae</taxon>
        <taxon>Streptophyta</taxon>
        <taxon>Embryophyta</taxon>
        <taxon>Tracheophyta</taxon>
        <taxon>Spermatophyta</taxon>
        <taxon>Magnoliopsida</taxon>
        <taxon>eudicotyledons</taxon>
        <taxon>Gunneridae</taxon>
        <taxon>Pentapetalae</taxon>
        <taxon>asterids</taxon>
        <taxon>campanulids</taxon>
        <taxon>Asterales</taxon>
        <taxon>Asteraceae</taxon>
        <taxon>Asteroideae</taxon>
        <taxon>Anthemideae</taxon>
        <taxon>Artemisiinae</taxon>
        <taxon>Artemisia</taxon>
    </lineage>
</organism>
<evidence type="ECO:0000313" key="2">
    <source>
        <dbReference type="Proteomes" id="UP000245207"/>
    </source>
</evidence>
<comment type="caution">
    <text evidence="1">The sequence shown here is derived from an EMBL/GenBank/DDBJ whole genome shotgun (WGS) entry which is preliminary data.</text>
</comment>